<dbReference type="Gene3D" id="1.20.1250.20">
    <property type="entry name" value="MFS general substrate transporter like domains"/>
    <property type="match status" value="1"/>
</dbReference>
<feature type="transmembrane region" description="Helical" evidence="7">
    <location>
        <begin position="123"/>
        <end position="144"/>
    </location>
</feature>
<evidence type="ECO:0000256" key="7">
    <source>
        <dbReference type="SAM" id="Phobius"/>
    </source>
</evidence>
<dbReference type="PROSITE" id="PS50850">
    <property type="entry name" value="MFS"/>
    <property type="match status" value="1"/>
</dbReference>
<keyword evidence="4 7" id="KW-0812">Transmembrane</keyword>
<evidence type="ECO:0000259" key="8">
    <source>
        <dbReference type="PROSITE" id="PS50850"/>
    </source>
</evidence>
<accession>A0ABW7HH70</accession>
<feature type="transmembrane region" description="Helical" evidence="7">
    <location>
        <begin position="151"/>
        <end position="174"/>
    </location>
</feature>
<comment type="similarity">
    <text evidence="2">Belongs to the major facilitator superfamily. Sugar transporter (TC 2.A.1.1) family.</text>
</comment>
<organism evidence="9 10">
    <name type="scientific">Pelomonas candidula</name>
    <dbReference type="NCBI Taxonomy" id="3299025"/>
    <lineage>
        <taxon>Bacteria</taxon>
        <taxon>Pseudomonadati</taxon>
        <taxon>Pseudomonadota</taxon>
        <taxon>Betaproteobacteria</taxon>
        <taxon>Burkholderiales</taxon>
        <taxon>Sphaerotilaceae</taxon>
        <taxon>Roseateles</taxon>
    </lineage>
</organism>
<feature type="transmembrane region" description="Helical" evidence="7">
    <location>
        <begin position="409"/>
        <end position="429"/>
    </location>
</feature>
<evidence type="ECO:0000256" key="3">
    <source>
        <dbReference type="ARBA" id="ARBA00022448"/>
    </source>
</evidence>
<feature type="transmembrane region" description="Helical" evidence="7">
    <location>
        <begin position="290"/>
        <end position="308"/>
    </location>
</feature>
<evidence type="ECO:0000256" key="2">
    <source>
        <dbReference type="ARBA" id="ARBA00010992"/>
    </source>
</evidence>
<evidence type="ECO:0000313" key="10">
    <source>
        <dbReference type="Proteomes" id="UP001606134"/>
    </source>
</evidence>
<dbReference type="RefSeq" id="WP_394415628.1">
    <property type="nucleotide sequence ID" value="NZ_JBIGIC010000012.1"/>
</dbReference>
<feature type="transmembrane region" description="Helical" evidence="7">
    <location>
        <begin position="320"/>
        <end position="338"/>
    </location>
</feature>
<keyword evidence="10" id="KW-1185">Reference proteome</keyword>
<reference evidence="9 10" key="1">
    <citation type="submission" date="2024-08" db="EMBL/GenBank/DDBJ databases">
        <authorList>
            <person name="Lu H."/>
        </authorList>
    </citation>
    <scope>NUCLEOTIDE SEQUENCE [LARGE SCALE GENOMIC DNA]</scope>
    <source>
        <strain evidence="9 10">BYS78W</strain>
    </source>
</reference>
<evidence type="ECO:0000256" key="1">
    <source>
        <dbReference type="ARBA" id="ARBA00004141"/>
    </source>
</evidence>
<feature type="transmembrane region" description="Helical" evidence="7">
    <location>
        <begin position="344"/>
        <end position="366"/>
    </location>
</feature>
<gene>
    <name evidence="9" type="ORF">ACG04R_21475</name>
</gene>
<sequence length="437" mass="45638">MAAASDASDIALRLDRLPLTRLHLGLVLVCTCAMAAAISEMSLSGALSAIFSTGASKASSGQLSALLSSVYVGAVIGAPLFGWLADRVGRLNMLVATLSWVCLTSLAASFAHDILQLTICRGLAGLALGAMPPLVISLLADMLAPRHRGAATFWCIALSTVGPFCTLMFLRGMATSAWFGGESWRLTFVVLALLCLLAAGAAALLPESPRSLAARGRMADAARSLARFERSPVLPWQGDATAAPVVAGARPTQPRHLIYTLFALSPWATASFTILWGAVLTQRGFALNDALMVVGISMVGPMLGNIVGSMSLDRIDRRHGLAGCSVVMLLSGAVFVSSDITWQVVVAATVFGTVTSIYLSLMNLYAAELFPTEARSRLLASAWALNRVGAAVAPLLLVPLLRNHGPQQMFAVIAGTIVAAIVVTCLSPAGRQRQAVA</sequence>
<dbReference type="Pfam" id="PF00083">
    <property type="entry name" value="Sugar_tr"/>
    <property type="match status" value="1"/>
</dbReference>
<feature type="transmembrane region" description="Helical" evidence="7">
    <location>
        <begin position="186"/>
        <end position="205"/>
    </location>
</feature>
<comment type="subcellular location">
    <subcellularLocation>
        <location evidence="1">Membrane</location>
        <topology evidence="1">Multi-pass membrane protein</topology>
    </subcellularLocation>
</comment>
<dbReference type="SUPFAM" id="SSF103473">
    <property type="entry name" value="MFS general substrate transporter"/>
    <property type="match status" value="1"/>
</dbReference>
<feature type="domain" description="Major facilitator superfamily (MFS) profile" evidence="8">
    <location>
        <begin position="1"/>
        <end position="432"/>
    </location>
</feature>
<keyword evidence="3" id="KW-0813">Transport</keyword>
<proteinExistence type="inferred from homology"/>
<feature type="transmembrane region" description="Helical" evidence="7">
    <location>
        <begin position="378"/>
        <end position="397"/>
    </location>
</feature>
<feature type="transmembrane region" description="Helical" evidence="7">
    <location>
        <begin position="257"/>
        <end position="278"/>
    </location>
</feature>
<dbReference type="PANTHER" id="PTHR23511:SF34">
    <property type="entry name" value="SYNAPTIC VESICLE GLYCOPROTEIN 2"/>
    <property type="match status" value="1"/>
</dbReference>
<keyword evidence="5 7" id="KW-1133">Transmembrane helix</keyword>
<dbReference type="InterPro" id="IPR036259">
    <property type="entry name" value="MFS_trans_sf"/>
</dbReference>
<evidence type="ECO:0000256" key="5">
    <source>
        <dbReference type="ARBA" id="ARBA00022989"/>
    </source>
</evidence>
<comment type="caution">
    <text evidence="9">The sequence shown here is derived from an EMBL/GenBank/DDBJ whole genome shotgun (WGS) entry which is preliminary data.</text>
</comment>
<dbReference type="InterPro" id="IPR005828">
    <property type="entry name" value="MFS_sugar_transport-like"/>
</dbReference>
<keyword evidence="6 7" id="KW-0472">Membrane</keyword>
<evidence type="ECO:0000313" key="9">
    <source>
        <dbReference type="EMBL" id="MFG6489269.1"/>
    </source>
</evidence>
<dbReference type="InterPro" id="IPR020846">
    <property type="entry name" value="MFS_dom"/>
</dbReference>
<dbReference type="EMBL" id="JBIGIC010000012">
    <property type="protein sequence ID" value="MFG6489269.1"/>
    <property type="molecule type" value="Genomic_DNA"/>
</dbReference>
<evidence type="ECO:0000256" key="4">
    <source>
        <dbReference type="ARBA" id="ARBA00022692"/>
    </source>
</evidence>
<protein>
    <submittedName>
        <fullName evidence="9">MFS transporter</fullName>
    </submittedName>
</protein>
<feature type="transmembrane region" description="Helical" evidence="7">
    <location>
        <begin position="91"/>
        <end position="111"/>
    </location>
</feature>
<evidence type="ECO:0000256" key="6">
    <source>
        <dbReference type="ARBA" id="ARBA00023136"/>
    </source>
</evidence>
<dbReference type="Proteomes" id="UP001606134">
    <property type="component" value="Unassembled WGS sequence"/>
</dbReference>
<dbReference type="PANTHER" id="PTHR23511">
    <property type="entry name" value="SYNAPTIC VESICLE GLYCOPROTEIN 2"/>
    <property type="match status" value="1"/>
</dbReference>
<name>A0ABW7HH70_9BURK</name>
<feature type="transmembrane region" description="Helical" evidence="7">
    <location>
        <begin position="22"/>
        <end position="51"/>
    </location>
</feature>
<feature type="transmembrane region" description="Helical" evidence="7">
    <location>
        <begin position="63"/>
        <end position="84"/>
    </location>
</feature>